<evidence type="ECO:0000313" key="6">
    <source>
        <dbReference type="Proteomes" id="UP001596119"/>
    </source>
</evidence>
<dbReference type="Proteomes" id="UP001596119">
    <property type="component" value="Unassembled WGS sequence"/>
</dbReference>
<evidence type="ECO:0000256" key="3">
    <source>
        <dbReference type="SAM" id="SignalP"/>
    </source>
</evidence>
<dbReference type="Pfam" id="PF13458">
    <property type="entry name" value="Peripla_BP_6"/>
    <property type="match status" value="1"/>
</dbReference>
<dbReference type="InterPro" id="IPR051010">
    <property type="entry name" value="BCAA_transport"/>
</dbReference>
<dbReference type="Gene3D" id="3.40.50.2300">
    <property type="match status" value="2"/>
</dbReference>
<accession>A0ABW1ICK5</accession>
<protein>
    <submittedName>
        <fullName evidence="5">ABC transporter substrate-binding protein</fullName>
    </submittedName>
</protein>
<dbReference type="SUPFAM" id="SSF53822">
    <property type="entry name" value="Periplasmic binding protein-like I"/>
    <property type="match status" value="1"/>
</dbReference>
<dbReference type="EMBL" id="JBHSQK010000047">
    <property type="protein sequence ID" value="MFC5950381.1"/>
    <property type="molecule type" value="Genomic_DNA"/>
</dbReference>
<reference evidence="6" key="1">
    <citation type="journal article" date="2019" name="Int. J. Syst. Evol. Microbiol.">
        <title>The Global Catalogue of Microorganisms (GCM) 10K type strain sequencing project: providing services to taxonomists for standard genome sequencing and annotation.</title>
        <authorList>
            <consortium name="The Broad Institute Genomics Platform"/>
            <consortium name="The Broad Institute Genome Sequencing Center for Infectious Disease"/>
            <person name="Wu L."/>
            <person name="Ma J."/>
        </authorList>
    </citation>
    <scope>NUCLEOTIDE SEQUENCE [LARGE SCALE GENOMIC DNA]</scope>
    <source>
        <strain evidence="6">CGMCC 4.7397</strain>
    </source>
</reference>
<dbReference type="PANTHER" id="PTHR30483:SF6">
    <property type="entry name" value="PERIPLASMIC BINDING PROTEIN OF ABC TRANSPORTER FOR NATURAL AMINO ACIDS"/>
    <property type="match status" value="1"/>
</dbReference>
<evidence type="ECO:0000256" key="2">
    <source>
        <dbReference type="ARBA" id="ARBA00022729"/>
    </source>
</evidence>
<dbReference type="PANTHER" id="PTHR30483">
    <property type="entry name" value="LEUCINE-SPECIFIC-BINDING PROTEIN"/>
    <property type="match status" value="1"/>
</dbReference>
<dbReference type="RefSeq" id="WP_379567515.1">
    <property type="nucleotide sequence ID" value="NZ_JBHSQK010000047.1"/>
</dbReference>
<comment type="similarity">
    <text evidence="1">Belongs to the leucine-binding protein family.</text>
</comment>
<feature type="chain" id="PRO_5047382645" evidence="3">
    <location>
        <begin position="30"/>
        <end position="401"/>
    </location>
</feature>
<comment type="caution">
    <text evidence="5">The sequence shown here is derived from an EMBL/GenBank/DDBJ whole genome shotgun (WGS) entry which is preliminary data.</text>
</comment>
<sequence length="401" mass="41433">MPPRRRGARSTALAALAALTVTLAGCGGAAGGGGGDEGPVKLVGLWEVKGESAVAIDDYDHGAALGLEAVNAAGGIAGRPVELERVASDVLNPQKTAAQFLEAVDKDPAMLIGFASATALISAKSQIDRAGIPLLSATSSTAPLRNGAEGASDWTWYLQPYDDNKNEAAVRYVTDDLGASRVGLLATNDSFGTSNIATQERLLTERGTPPVAVRTYDATATDLTQSVLPMRDAQAILSFTFPNPLALELNQLGQNGIDAPVVSASSAPIAVNGKLVTGPALDRLVAAVPCDPASSTDPRMVAFRQTYQQRFGAVPTSVSVSTYDAVWIAKAAIEKAGSTEPEAIKAAMADLAVTDGVLCTGEYRADGGHMLHHEMVIVKYAADGSATEARRFTFDPLPAGA</sequence>
<keyword evidence="2 3" id="KW-0732">Signal</keyword>
<evidence type="ECO:0000259" key="4">
    <source>
        <dbReference type="Pfam" id="PF13458"/>
    </source>
</evidence>
<feature type="signal peptide" evidence="3">
    <location>
        <begin position="1"/>
        <end position="29"/>
    </location>
</feature>
<feature type="domain" description="Leucine-binding protein" evidence="4">
    <location>
        <begin position="39"/>
        <end position="384"/>
    </location>
</feature>
<name>A0ABW1ICK5_9PSEU</name>
<keyword evidence="6" id="KW-1185">Reference proteome</keyword>
<dbReference type="InterPro" id="IPR028081">
    <property type="entry name" value="Leu-bd"/>
</dbReference>
<evidence type="ECO:0000313" key="5">
    <source>
        <dbReference type="EMBL" id="MFC5950381.1"/>
    </source>
</evidence>
<evidence type="ECO:0000256" key="1">
    <source>
        <dbReference type="ARBA" id="ARBA00010062"/>
    </source>
</evidence>
<dbReference type="InterPro" id="IPR028082">
    <property type="entry name" value="Peripla_BP_I"/>
</dbReference>
<gene>
    <name evidence="5" type="ORF">ACFQH9_19110</name>
</gene>
<dbReference type="PROSITE" id="PS51257">
    <property type="entry name" value="PROKAR_LIPOPROTEIN"/>
    <property type="match status" value="1"/>
</dbReference>
<organism evidence="5 6">
    <name type="scientific">Pseudonocardia lutea</name>
    <dbReference type="NCBI Taxonomy" id="2172015"/>
    <lineage>
        <taxon>Bacteria</taxon>
        <taxon>Bacillati</taxon>
        <taxon>Actinomycetota</taxon>
        <taxon>Actinomycetes</taxon>
        <taxon>Pseudonocardiales</taxon>
        <taxon>Pseudonocardiaceae</taxon>
        <taxon>Pseudonocardia</taxon>
    </lineage>
</organism>
<proteinExistence type="inferred from homology"/>